<evidence type="ECO:0000256" key="1">
    <source>
        <dbReference type="ARBA" id="ARBA00022741"/>
    </source>
</evidence>
<feature type="binding site" evidence="3">
    <location>
        <begin position="717"/>
        <end position="724"/>
    </location>
    <ligand>
        <name>ATP</name>
        <dbReference type="ChEBI" id="CHEBI:30616"/>
    </ligand>
</feature>
<dbReference type="InterPro" id="IPR003593">
    <property type="entry name" value="AAA+_ATPase"/>
</dbReference>
<keyword evidence="1 3" id="KW-0547">Nucleotide-binding</keyword>
<keyword evidence="7" id="KW-0131">Cell cycle</keyword>
<feature type="transmembrane region" description="Helical" evidence="5">
    <location>
        <begin position="297"/>
        <end position="315"/>
    </location>
</feature>
<evidence type="ECO:0000259" key="6">
    <source>
        <dbReference type="PROSITE" id="PS50901"/>
    </source>
</evidence>
<proteinExistence type="predicted"/>
<evidence type="ECO:0000256" key="5">
    <source>
        <dbReference type="SAM" id="Phobius"/>
    </source>
</evidence>
<keyword evidence="7" id="KW-0132">Cell division</keyword>
<feature type="region of interest" description="Disordered" evidence="4">
    <location>
        <begin position="1029"/>
        <end position="1049"/>
    </location>
</feature>
<dbReference type="SMART" id="SM00382">
    <property type="entry name" value="AAA"/>
    <property type="match status" value="3"/>
</dbReference>
<dbReference type="Proteomes" id="UP000676325">
    <property type="component" value="Unassembled WGS sequence"/>
</dbReference>
<protein>
    <submittedName>
        <fullName evidence="7">Cell division protein FtsK</fullName>
    </submittedName>
</protein>
<dbReference type="RefSeq" id="WP_212519023.1">
    <property type="nucleotide sequence ID" value="NZ_JAGSOH010000044.1"/>
</dbReference>
<dbReference type="GO" id="GO:0005524">
    <property type="term" value="F:ATP binding"/>
    <property type="evidence" value="ECO:0007669"/>
    <property type="project" value="UniProtKB-UniRule"/>
</dbReference>
<dbReference type="CDD" id="cd01127">
    <property type="entry name" value="TrwB_TraG_TraD_VirD4"/>
    <property type="match status" value="1"/>
</dbReference>
<dbReference type="GO" id="GO:0051301">
    <property type="term" value="P:cell division"/>
    <property type="evidence" value="ECO:0007669"/>
    <property type="project" value="UniProtKB-KW"/>
</dbReference>
<sequence length="1586" mass="168519">MRIPLTAVDAFRAQLRHLVADVDPGTPVAELAARLAGFEEPAPAAVPDVYVGSRRLDSSMPLRETGISAGAVLGLDSPVGCPADPVLMSPPNEGALLEIRVVGGPDSGRIWPLGMGVHDIGPATGSTVEISGDGVPERGVQVTVGATGLAWLTVPDEADGIAPPTRNPAVGDRPAPDTTNLDALGALVGLKWTSDSPPGSVPLAPGYDGVRLAVIQPPEGQAVTRCATGEVPWPVGGDLVVGDNVLRLCRPEEADAAITVSEDGLGRDVNRPPRIVPPLHVGKFTMPKPPTVPARRAFPLTMMLAPALMGVGMVFFLHSYYFLMFSALSPLFFIANMVSGRRSAQRAFWTDLKTFWERRLATSAAVRHAVAHERTVRCETSMDPACAARTAIGPGRRLWERRRNDGDYLLLRVGTVDQASMIEIDDQNPEDGGRRKVHWNLPEVPIAVDLGRRGVLGVTGDSATVRGLARWLVTQTAVLHSPRDVQVYLLTDGVSEQAWDWVRWLPHLRPGEDGPGPAALIGNEPDSVANRISELISLIHARQRARSSTMSSVVFNEPDIVVVVDGARRFRDVAGVIQILTDGPRLRIFAICLDEQEQLLPEECTAVVRCTSKGLVISQRDQPVVEDIRPDLVSPAWCERVARALAPLRDVTTDDDAALPTMVPLLELLDQDPPSSERIIAEWERRPASTAVAFGVGYDGPVAFDLVRDGPHALVAGTTGSGKSELLQSMLASAALVNRPDELVFVLVDYKGGSAFQDCVRLPHVLGMVTDLDSHLVERALASLNAELRRREQVLNQAEAKDHAAYRALRSRDPNLPALPRLMLIIDEFATMIRALPDFISGLVSIAQRGRSLGIHLVLATQRPGGAVTADIRANTSLRIALRVTDPLESQDVIDTSDAVGISATVPGRAIARLAHKKILPFQTAYSGAVRRSDGAAQEEVPIPPMWLTEVPWSRLGRRLEVPESFAEAAEQDAPTDLTVLVDTIIEAAGRIGYAEQPSPWLPPLPDRLLLDQVPDMVRAPRISLAGLAPEEGARGGSGAGAEPASEAGGAMADPARIAAAAEVIRRMPRAAAAAGSALPPLVYGLSDIPALQARLPLMIDPATFGHLYVLGGARSGRTQVLRTIAAAAAQTYSVADMHIYGVDAAGGALAVLQDLPHCGTVAARSDLDRVDRVVTRIASELTRRQELLTAGTCANLTELRAKLHAPDRPPHILLLVDGWESLAGLIAEYDGGRLTEEFLRLVREGAASGVHLIVTSERSLLGGRMGALNDNRLLLRMGDKADFTLIGLKPSEIPDSIPPGRGWLSEGLVEAQIAVLDADTAGQRQADGLRRIASRAASRDADVPAGRRPFEVATLPAMVPFSEAYAKVPARLRRPMWALLGLGGDDLEATGVDLSAAATFVVAGPAGSGRSNALTGMAVSLLAGGTRLIVITPRVSPLSKLAEHPGTQVIDGVSAVTGAALDQALAAAGSPCAVLVDDCDLLALTPADAVFKQIVATGRDRGISLVCAGSGEMFTQTPAGWIGEFRKRREGMLLAPRSVMEGDLIGVRLPVSLIRGPKPRKGLAFLPNHATGGLVPVQVPLIELE</sequence>
<feature type="domain" description="FtsK" evidence="6">
    <location>
        <begin position="1095"/>
        <end position="1293"/>
    </location>
</feature>
<keyword evidence="2 3" id="KW-0067">ATP-binding</keyword>
<dbReference type="PANTHER" id="PTHR22683">
    <property type="entry name" value="SPORULATION PROTEIN RELATED"/>
    <property type="match status" value="1"/>
</dbReference>
<evidence type="ECO:0000256" key="2">
    <source>
        <dbReference type="ARBA" id="ARBA00022840"/>
    </source>
</evidence>
<dbReference type="Pfam" id="PF01580">
    <property type="entry name" value="FtsK_SpoIIIE"/>
    <property type="match status" value="2"/>
</dbReference>
<feature type="domain" description="FtsK" evidence="6">
    <location>
        <begin position="699"/>
        <end position="891"/>
    </location>
</feature>
<keyword evidence="5" id="KW-1133">Transmembrane helix</keyword>
<dbReference type="EMBL" id="JAGSOH010000044">
    <property type="protein sequence ID" value="MBR7827881.1"/>
    <property type="molecule type" value="Genomic_DNA"/>
</dbReference>
<gene>
    <name evidence="7" type="ORF">KDK95_16300</name>
</gene>
<organism evidence="7 8">
    <name type="scientific">Actinospica acidithermotolerans</name>
    <dbReference type="NCBI Taxonomy" id="2828514"/>
    <lineage>
        <taxon>Bacteria</taxon>
        <taxon>Bacillati</taxon>
        <taxon>Actinomycetota</taxon>
        <taxon>Actinomycetes</taxon>
        <taxon>Catenulisporales</taxon>
        <taxon>Actinospicaceae</taxon>
        <taxon>Actinospica</taxon>
    </lineage>
</organism>
<keyword evidence="5" id="KW-0472">Membrane</keyword>
<dbReference type="GO" id="GO:0003677">
    <property type="term" value="F:DNA binding"/>
    <property type="evidence" value="ECO:0007669"/>
    <property type="project" value="InterPro"/>
</dbReference>
<feature type="binding site" evidence="3">
    <location>
        <begin position="1112"/>
        <end position="1119"/>
    </location>
    <ligand>
        <name>ATP</name>
        <dbReference type="ChEBI" id="CHEBI:30616"/>
    </ligand>
</feature>
<dbReference type="SUPFAM" id="SSF52540">
    <property type="entry name" value="P-loop containing nucleoside triphosphate hydrolases"/>
    <property type="match status" value="3"/>
</dbReference>
<keyword evidence="5" id="KW-0812">Transmembrane</keyword>
<comment type="caution">
    <text evidence="7">The sequence shown here is derived from an EMBL/GenBank/DDBJ whole genome shotgun (WGS) entry which is preliminary data.</text>
</comment>
<evidence type="ECO:0000256" key="4">
    <source>
        <dbReference type="SAM" id="MobiDB-lite"/>
    </source>
</evidence>
<name>A0A941EAC0_9ACTN</name>
<dbReference type="InterPro" id="IPR002543">
    <property type="entry name" value="FtsK_dom"/>
</dbReference>
<dbReference type="PANTHER" id="PTHR22683:SF1">
    <property type="entry name" value="TYPE VII SECRETION SYSTEM PROTEIN ESSC"/>
    <property type="match status" value="1"/>
</dbReference>
<evidence type="ECO:0000313" key="8">
    <source>
        <dbReference type="Proteomes" id="UP000676325"/>
    </source>
</evidence>
<reference evidence="7" key="1">
    <citation type="submission" date="2021-04" db="EMBL/GenBank/DDBJ databases">
        <title>Genome based classification of Actinospica acidithermotolerans sp. nov., an actinobacterium isolated from an Indonesian hot spring.</title>
        <authorList>
            <person name="Kusuma A.B."/>
            <person name="Putra K.E."/>
            <person name="Nafisah S."/>
            <person name="Loh J."/>
            <person name="Nouioui I."/>
            <person name="Goodfellow M."/>
        </authorList>
    </citation>
    <scope>NUCLEOTIDE SEQUENCE</scope>
    <source>
        <strain evidence="7">MGRD01-02</strain>
    </source>
</reference>
<dbReference type="InterPro" id="IPR050206">
    <property type="entry name" value="FtsK/SpoIIIE/SftA"/>
</dbReference>
<accession>A0A941EAC0</accession>
<evidence type="ECO:0000256" key="3">
    <source>
        <dbReference type="PROSITE-ProRule" id="PRU00289"/>
    </source>
</evidence>
<dbReference type="PROSITE" id="PS50901">
    <property type="entry name" value="FTSK"/>
    <property type="match status" value="2"/>
</dbReference>
<evidence type="ECO:0000313" key="7">
    <source>
        <dbReference type="EMBL" id="MBR7827881.1"/>
    </source>
</evidence>
<keyword evidence="8" id="KW-1185">Reference proteome</keyword>
<dbReference type="Gene3D" id="3.40.50.300">
    <property type="entry name" value="P-loop containing nucleotide triphosphate hydrolases"/>
    <property type="match status" value="4"/>
</dbReference>
<dbReference type="InterPro" id="IPR027417">
    <property type="entry name" value="P-loop_NTPase"/>
</dbReference>